<sequence length="257" mass="30416">MCIVYSTQVAGILYVYNKNLPIMFTHKIFWIICLITNLIQAILNLINNYDEFDIISNIVLYLIILVQFILNIFSFFIRKQDKFEFEDISGLAMNVPDYQDSREQMIPIQNSFIGLTSAVSQFKCIIHFSKSWKIVQQKDGQIDAVITLKIFLSNPNKHYQLKKSIHDFVMLEGILQQEDKFGFEIYKLPNDFFHHGPDTHQMFNEKISIIKIWLRQIISKIEYLTPRIFDFLEFDDATRFCIMKEQRNKSNSVDQNN</sequence>
<dbReference type="AlphaFoldDB" id="A0A8S1R8B0"/>
<feature type="transmembrane region" description="Helical" evidence="1">
    <location>
        <begin position="28"/>
        <end position="46"/>
    </location>
</feature>
<dbReference type="OrthoDB" id="293285at2759"/>
<organism evidence="2 3">
    <name type="scientific">Paramecium sonneborni</name>
    <dbReference type="NCBI Taxonomy" id="65129"/>
    <lineage>
        <taxon>Eukaryota</taxon>
        <taxon>Sar</taxon>
        <taxon>Alveolata</taxon>
        <taxon>Ciliophora</taxon>
        <taxon>Intramacronucleata</taxon>
        <taxon>Oligohymenophorea</taxon>
        <taxon>Peniculida</taxon>
        <taxon>Parameciidae</taxon>
        <taxon>Paramecium</taxon>
    </lineage>
</organism>
<name>A0A8S1R8B0_9CILI</name>
<keyword evidence="1" id="KW-0472">Membrane</keyword>
<evidence type="ECO:0000313" key="3">
    <source>
        <dbReference type="Proteomes" id="UP000692954"/>
    </source>
</evidence>
<reference evidence="2" key="1">
    <citation type="submission" date="2021-01" db="EMBL/GenBank/DDBJ databases">
        <authorList>
            <consortium name="Genoscope - CEA"/>
            <person name="William W."/>
        </authorList>
    </citation>
    <scope>NUCLEOTIDE SEQUENCE</scope>
</reference>
<keyword evidence="1" id="KW-0812">Transmembrane</keyword>
<keyword evidence="1" id="KW-1133">Transmembrane helix</keyword>
<comment type="caution">
    <text evidence="2">The sequence shown here is derived from an EMBL/GenBank/DDBJ whole genome shotgun (WGS) entry which is preliminary data.</text>
</comment>
<proteinExistence type="predicted"/>
<evidence type="ECO:0000313" key="2">
    <source>
        <dbReference type="EMBL" id="CAD8123385.1"/>
    </source>
</evidence>
<protein>
    <submittedName>
        <fullName evidence="2">Uncharacterized protein</fullName>
    </submittedName>
</protein>
<feature type="transmembrane region" description="Helical" evidence="1">
    <location>
        <begin position="58"/>
        <end position="77"/>
    </location>
</feature>
<evidence type="ECO:0000256" key="1">
    <source>
        <dbReference type="SAM" id="Phobius"/>
    </source>
</evidence>
<gene>
    <name evidence="2" type="ORF">PSON_ATCC_30995.1.T1440095</name>
</gene>
<keyword evidence="3" id="KW-1185">Reference proteome</keyword>
<dbReference type="Proteomes" id="UP000692954">
    <property type="component" value="Unassembled WGS sequence"/>
</dbReference>
<dbReference type="EMBL" id="CAJJDN010000144">
    <property type="protein sequence ID" value="CAD8123385.1"/>
    <property type="molecule type" value="Genomic_DNA"/>
</dbReference>
<accession>A0A8S1R8B0</accession>